<gene>
    <name evidence="3" type="ORF">FXV77_12115</name>
</gene>
<dbReference type="Gene3D" id="3.90.180.10">
    <property type="entry name" value="Medium-chain alcohol dehydrogenases, catalytic domain"/>
    <property type="match status" value="1"/>
</dbReference>
<dbReference type="InterPro" id="IPR013154">
    <property type="entry name" value="ADH-like_N"/>
</dbReference>
<dbReference type="RefSeq" id="WP_148919481.1">
    <property type="nucleotide sequence ID" value="NZ_VTAV01000007.1"/>
</dbReference>
<evidence type="ECO:0000259" key="2">
    <source>
        <dbReference type="SMART" id="SM00829"/>
    </source>
</evidence>
<dbReference type="InterPro" id="IPR050700">
    <property type="entry name" value="YIM1/Zinc_Alcohol_DH_Fams"/>
</dbReference>
<dbReference type="PROSITE" id="PS01162">
    <property type="entry name" value="QOR_ZETA_CRYSTAL"/>
    <property type="match status" value="1"/>
</dbReference>
<dbReference type="InterPro" id="IPR011032">
    <property type="entry name" value="GroES-like_sf"/>
</dbReference>
<keyword evidence="1" id="KW-0560">Oxidoreductase</keyword>
<dbReference type="SUPFAM" id="SSF51735">
    <property type="entry name" value="NAD(P)-binding Rossmann-fold domains"/>
    <property type="match status" value="1"/>
</dbReference>
<keyword evidence="4" id="KW-1185">Reference proteome</keyword>
<accession>A0A5D4H5M7</accession>
<dbReference type="PANTHER" id="PTHR11695">
    <property type="entry name" value="ALCOHOL DEHYDROGENASE RELATED"/>
    <property type="match status" value="1"/>
</dbReference>
<feature type="domain" description="Enoyl reductase (ER)" evidence="2">
    <location>
        <begin position="10"/>
        <end position="312"/>
    </location>
</feature>
<dbReference type="Pfam" id="PF08240">
    <property type="entry name" value="ADH_N"/>
    <property type="match status" value="1"/>
</dbReference>
<evidence type="ECO:0000256" key="1">
    <source>
        <dbReference type="ARBA" id="ARBA00023002"/>
    </source>
</evidence>
<dbReference type="CDD" id="cd05289">
    <property type="entry name" value="MDR_like_2"/>
    <property type="match status" value="1"/>
</dbReference>
<dbReference type="Gene3D" id="3.40.50.720">
    <property type="entry name" value="NAD(P)-binding Rossmann-like Domain"/>
    <property type="match status" value="1"/>
</dbReference>
<dbReference type="GO" id="GO:0008270">
    <property type="term" value="F:zinc ion binding"/>
    <property type="evidence" value="ECO:0007669"/>
    <property type="project" value="InterPro"/>
</dbReference>
<name>A0A5D4H5M7_9SPHI</name>
<reference evidence="3 4" key="1">
    <citation type="submission" date="2019-08" db="EMBL/GenBank/DDBJ databases">
        <title>Phlebobacter frassis gen. nov. sp. nov., a new member of family Sphingobacteriaceae isolated from sand fly rearing media.</title>
        <authorList>
            <person name="Kakumanu M.L."/>
            <person name="Marayati B.F."/>
            <person name="Wada-Katsumata A."/>
            <person name="Wasserberg G."/>
            <person name="Schal C."/>
            <person name="Apperson C.S."/>
            <person name="Ponnusamy L."/>
        </authorList>
    </citation>
    <scope>NUCLEOTIDE SEQUENCE [LARGE SCALE GENOMIC DNA]</scope>
    <source>
        <strain evidence="3 4">SSI9</strain>
    </source>
</reference>
<dbReference type="EMBL" id="VTAV01000007">
    <property type="protein sequence ID" value="TYR35814.1"/>
    <property type="molecule type" value="Genomic_DNA"/>
</dbReference>
<evidence type="ECO:0000313" key="4">
    <source>
        <dbReference type="Proteomes" id="UP000322362"/>
    </source>
</evidence>
<dbReference type="InterPro" id="IPR002364">
    <property type="entry name" value="Quin_OxRdtase/zeta-crystal_CS"/>
</dbReference>
<protein>
    <submittedName>
        <fullName evidence="3">NADP-dependent oxidoreductase</fullName>
    </submittedName>
</protein>
<proteinExistence type="predicted"/>
<dbReference type="AlphaFoldDB" id="A0A5D4H5M7"/>
<dbReference type="InterPro" id="IPR020843">
    <property type="entry name" value="ER"/>
</dbReference>
<dbReference type="InterPro" id="IPR036291">
    <property type="entry name" value="NAD(P)-bd_dom_sf"/>
</dbReference>
<dbReference type="PANTHER" id="PTHR11695:SF294">
    <property type="entry name" value="RETICULON-4-INTERACTING PROTEIN 1, MITOCHONDRIAL"/>
    <property type="match status" value="1"/>
</dbReference>
<dbReference type="Pfam" id="PF13602">
    <property type="entry name" value="ADH_zinc_N_2"/>
    <property type="match status" value="1"/>
</dbReference>
<sequence>MKAIVLEKFGGVENLEVQEVAKPTISKDEILVKVKAFSINPVDVKTRSGEALADILKGDTPIILGWDISGTIVEVGKEVDLFRVNDEVFGMVNFVGHGKAYAEYVAVPAEQLTRKPDNISHVEASASPLVALTAWQAFTHFGKLRQNDKILIHGASGGVGHLAIQIAKYLGAYVIGTSSAKNREFVLELGADEHIDYKTEPFEKRLSNIDFVLETIGYDNFKKSVSVLREDGTIINLPSGLTEEYEREAERKNLNACYFMAVYSSGSDMKIIADLLEKGIIKPHIYKVYDFNQIREAHLQVETGSTKGKVVVVVS</sequence>
<dbReference type="Proteomes" id="UP000322362">
    <property type="component" value="Unassembled WGS sequence"/>
</dbReference>
<evidence type="ECO:0000313" key="3">
    <source>
        <dbReference type="EMBL" id="TYR35814.1"/>
    </source>
</evidence>
<comment type="caution">
    <text evidence="3">The sequence shown here is derived from an EMBL/GenBank/DDBJ whole genome shotgun (WGS) entry which is preliminary data.</text>
</comment>
<dbReference type="SUPFAM" id="SSF50129">
    <property type="entry name" value="GroES-like"/>
    <property type="match status" value="1"/>
</dbReference>
<organism evidence="3 4">
    <name type="scientific">Sphingobacterium phlebotomi</name>
    <dbReference type="NCBI Taxonomy" id="2605433"/>
    <lineage>
        <taxon>Bacteria</taxon>
        <taxon>Pseudomonadati</taxon>
        <taxon>Bacteroidota</taxon>
        <taxon>Sphingobacteriia</taxon>
        <taxon>Sphingobacteriales</taxon>
        <taxon>Sphingobacteriaceae</taxon>
        <taxon>Sphingobacterium</taxon>
    </lineage>
</organism>
<dbReference type="SMART" id="SM00829">
    <property type="entry name" value="PKS_ER"/>
    <property type="match status" value="1"/>
</dbReference>
<dbReference type="GO" id="GO:0016491">
    <property type="term" value="F:oxidoreductase activity"/>
    <property type="evidence" value="ECO:0007669"/>
    <property type="project" value="UniProtKB-KW"/>
</dbReference>